<dbReference type="Proteomes" id="UP001154078">
    <property type="component" value="Chromosome 2"/>
</dbReference>
<dbReference type="AlphaFoldDB" id="A0A9P0FDR6"/>
<protein>
    <submittedName>
        <fullName evidence="2">Uncharacterized protein</fullName>
    </submittedName>
</protein>
<gene>
    <name evidence="2" type="ORF">MELIAE_LOCUS4497</name>
</gene>
<keyword evidence="3" id="KW-1185">Reference proteome</keyword>
<feature type="compositionally biased region" description="Polar residues" evidence="1">
    <location>
        <begin position="135"/>
        <end position="145"/>
    </location>
</feature>
<dbReference type="OrthoDB" id="6727224at2759"/>
<sequence length="288" mass="32699">MCRCCQDCLETCYWHMVEKRFCFDESIALYEDPVRKEEKNNNMFDNRAFYDSVSVIAGRAIVTIDPLPPKKDQPIVVQPKRLKWHSTSSKSLIRSLSKSVPAIFVDKSNETSESSEDEKKVEIVEPAIPLEPSKAVSTPEVNQKPSLLDPNGLEQPTRKKSLRERRMSKSLYLKIDAIPKEVPIIRQQSMPKFYLDTPEDNQSDSTLCRAPSAILTSPVINNPNGYDLYSIVQIEKTKSFCAPSECAPVHKESNRYQQIKEKMKLRKSKSTINTASLSNINSNTSLPI</sequence>
<dbReference type="EMBL" id="OV121133">
    <property type="protein sequence ID" value="CAH0552016.1"/>
    <property type="molecule type" value="Genomic_DNA"/>
</dbReference>
<name>A0A9P0FDR6_BRAAE</name>
<organism evidence="2 3">
    <name type="scientific">Brassicogethes aeneus</name>
    <name type="common">Rape pollen beetle</name>
    <name type="synonym">Meligethes aeneus</name>
    <dbReference type="NCBI Taxonomy" id="1431903"/>
    <lineage>
        <taxon>Eukaryota</taxon>
        <taxon>Metazoa</taxon>
        <taxon>Ecdysozoa</taxon>
        <taxon>Arthropoda</taxon>
        <taxon>Hexapoda</taxon>
        <taxon>Insecta</taxon>
        <taxon>Pterygota</taxon>
        <taxon>Neoptera</taxon>
        <taxon>Endopterygota</taxon>
        <taxon>Coleoptera</taxon>
        <taxon>Polyphaga</taxon>
        <taxon>Cucujiformia</taxon>
        <taxon>Nitidulidae</taxon>
        <taxon>Meligethinae</taxon>
        <taxon>Brassicogethes</taxon>
    </lineage>
</organism>
<feature type="region of interest" description="Disordered" evidence="1">
    <location>
        <begin position="132"/>
        <end position="165"/>
    </location>
</feature>
<evidence type="ECO:0000313" key="3">
    <source>
        <dbReference type="Proteomes" id="UP001154078"/>
    </source>
</evidence>
<accession>A0A9P0FDR6</accession>
<evidence type="ECO:0000256" key="1">
    <source>
        <dbReference type="SAM" id="MobiDB-lite"/>
    </source>
</evidence>
<proteinExistence type="predicted"/>
<evidence type="ECO:0000313" key="2">
    <source>
        <dbReference type="EMBL" id="CAH0552016.1"/>
    </source>
</evidence>
<reference evidence="2" key="1">
    <citation type="submission" date="2021-12" db="EMBL/GenBank/DDBJ databases">
        <authorList>
            <person name="King R."/>
        </authorList>
    </citation>
    <scope>NUCLEOTIDE SEQUENCE</scope>
</reference>